<sequence>MSTPSPNDAYAPTAWLLDGRGGARRLNAHELTAWRPSDGVLWICLADSSERDHAWLEADSGLDSDQRAAFLRSRTWSRVLLSGREQVLLLMRVPVSGAAPGHSSVLRFWIEPTRIITMAASARPELRHIQDDLAAGRGPRSVDDLLRSR</sequence>
<dbReference type="eggNOG" id="COG0598">
    <property type="taxonomic scope" value="Bacteria"/>
</dbReference>
<organism evidence="1 2">
    <name type="scientific">Sphaerobacter thermophilus (strain ATCC 49802 / DSM 20745 / KCCM 41009 / NCIMB 13125 / S 6022)</name>
    <dbReference type="NCBI Taxonomy" id="479434"/>
    <lineage>
        <taxon>Bacteria</taxon>
        <taxon>Pseudomonadati</taxon>
        <taxon>Thermomicrobiota</taxon>
        <taxon>Thermomicrobia</taxon>
        <taxon>Sphaerobacterales</taxon>
        <taxon>Sphaerobacterineae</taxon>
        <taxon>Sphaerobacteraceae</taxon>
        <taxon>Sphaerobacter</taxon>
    </lineage>
</organism>
<gene>
    <name evidence="1" type="ordered locus">Sthe_1503</name>
</gene>
<reference evidence="1 2" key="2">
    <citation type="journal article" date="2010" name="Stand. Genomic Sci.">
        <title>Complete genome sequence of Desulfohalobium retbaense type strain (HR(100)).</title>
        <authorList>
            <person name="Spring S."/>
            <person name="Nolan M."/>
            <person name="Lapidus A."/>
            <person name="Glavina Del Rio T."/>
            <person name="Copeland A."/>
            <person name="Tice H."/>
            <person name="Cheng J.F."/>
            <person name="Lucas S."/>
            <person name="Land M."/>
            <person name="Chen F."/>
            <person name="Bruce D."/>
            <person name="Goodwin L."/>
            <person name="Pitluck S."/>
            <person name="Ivanova N."/>
            <person name="Mavromatis K."/>
            <person name="Mikhailova N."/>
            <person name="Pati A."/>
            <person name="Chen A."/>
            <person name="Palaniappan K."/>
            <person name="Hauser L."/>
            <person name="Chang Y.J."/>
            <person name="Jeffries C.D."/>
            <person name="Munk C."/>
            <person name="Kiss H."/>
            <person name="Chain P."/>
            <person name="Han C."/>
            <person name="Brettin T."/>
            <person name="Detter J.C."/>
            <person name="Schuler E."/>
            <person name="Goker M."/>
            <person name="Rohde M."/>
            <person name="Bristow J."/>
            <person name="Eisen J.A."/>
            <person name="Markowitz V."/>
            <person name="Hugenholtz P."/>
            <person name="Kyrpides N.C."/>
            <person name="Klenk H.P."/>
        </authorList>
    </citation>
    <scope>NUCLEOTIDE SEQUENCE [LARGE SCALE GENOMIC DNA]</scope>
    <source>
        <strain evidence="2">ATCC 49802 / DSM 20745 / S 6022</strain>
    </source>
</reference>
<evidence type="ECO:0000313" key="1">
    <source>
        <dbReference type="EMBL" id="ACZ38938.1"/>
    </source>
</evidence>
<dbReference type="HOGENOM" id="CLU_1748490_0_0_0"/>
<dbReference type="RefSeq" id="WP_012871985.1">
    <property type="nucleotide sequence ID" value="NC_013523.1"/>
</dbReference>
<proteinExistence type="predicted"/>
<dbReference type="Gene3D" id="3.30.460.20">
    <property type="entry name" value="CorA soluble domain-like"/>
    <property type="match status" value="1"/>
</dbReference>
<protein>
    <submittedName>
        <fullName evidence="1">Magnesium transporter, putative</fullName>
    </submittedName>
</protein>
<dbReference type="SUPFAM" id="SSF143865">
    <property type="entry name" value="CorA soluble domain-like"/>
    <property type="match status" value="1"/>
</dbReference>
<dbReference type="EMBL" id="CP001823">
    <property type="protein sequence ID" value="ACZ38938.1"/>
    <property type="molecule type" value="Genomic_DNA"/>
</dbReference>
<name>D1C3X1_SPHTD</name>
<evidence type="ECO:0000313" key="2">
    <source>
        <dbReference type="Proteomes" id="UP000002027"/>
    </source>
</evidence>
<reference evidence="2" key="1">
    <citation type="submission" date="2009-11" db="EMBL/GenBank/DDBJ databases">
        <title>The complete chromosome 1 of Sphaerobacter thermophilus DSM 20745.</title>
        <authorList>
            <person name="Lucas S."/>
            <person name="Copeland A."/>
            <person name="Lapidus A."/>
            <person name="Glavina del Rio T."/>
            <person name="Dalin E."/>
            <person name="Tice H."/>
            <person name="Bruce D."/>
            <person name="Goodwin L."/>
            <person name="Pitluck S."/>
            <person name="Kyrpides N."/>
            <person name="Mavromatis K."/>
            <person name="Ivanova N."/>
            <person name="Mikhailova N."/>
            <person name="LaButti K.M."/>
            <person name="Clum A."/>
            <person name="Sun H.I."/>
            <person name="Brettin T."/>
            <person name="Detter J.C."/>
            <person name="Han C."/>
            <person name="Larimer F."/>
            <person name="Land M."/>
            <person name="Hauser L."/>
            <person name="Markowitz V."/>
            <person name="Cheng J.F."/>
            <person name="Hugenholtz P."/>
            <person name="Woyke T."/>
            <person name="Wu D."/>
            <person name="Steenblock K."/>
            <person name="Schneider S."/>
            <person name="Pukall R."/>
            <person name="Goeker M."/>
            <person name="Klenk H.P."/>
            <person name="Eisen J.A."/>
        </authorList>
    </citation>
    <scope>NUCLEOTIDE SEQUENCE [LARGE SCALE GENOMIC DNA]</scope>
    <source>
        <strain evidence="2">ATCC 49802 / DSM 20745 / S 6022</strain>
    </source>
</reference>
<dbReference type="AlphaFoldDB" id="D1C3X1"/>
<dbReference type="GO" id="GO:0046873">
    <property type="term" value="F:metal ion transmembrane transporter activity"/>
    <property type="evidence" value="ECO:0007669"/>
    <property type="project" value="InterPro"/>
</dbReference>
<dbReference type="GO" id="GO:0016020">
    <property type="term" value="C:membrane"/>
    <property type="evidence" value="ECO:0007669"/>
    <property type="project" value="InterPro"/>
</dbReference>
<dbReference type="InParanoid" id="D1C3X1"/>
<keyword evidence="2" id="KW-1185">Reference proteome</keyword>
<accession>D1C3X1</accession>
<dbReference type="InterPro" id="IPR045861">
    <property type="entry name" value="CorA_cytoplasmic_dom"/>
</dbReference>
<dbReference type="KEGG" id="sti:Sthe_1503"/>
<dbReference type="OrthoDB" id="9803484at2"/>
<dbReference type="Proteomes" id="UP000002027">
    <property type="component" value="Chromosome 1"/>
</dbReference>